<evidence type="ECO:0000313" key="3">
    <source>
        <dbReference type="Proteomes" id="UP000799439"/>
    </source>
</evidence>
<dbReference type="AlphaFoldDB" id="A0A9P4MHY9"/>
<feature type="compositionally biased region" description="Basic and acidic residues" evidence="1">
    <location>
        <begin position="1"/>
        <end position="11"/>
    </location>
</feature>
<protein>
    <submittedName>
        <fullName evidence="2">Uncharacterized protein</fullName>
    </submittedName>
</protein>
<dbReference type="Proteomes" id="UP000799439">
    <property type="component" value="Unassembled WGS sequence"/>
</dbReference>
<evidence type="ECO:0000313" key="2">
    <source>
        <dbReference type="EMBL" id="KAF2153643.1"/>
    </source>
</evidence>
<name>A0A9P4MHY9_9PEZI</name>
<comment type="caution">
    <text evidence="2">The sequence shown here is derived from an EMBL/GenBank/DDBJ whole genome shotgun (WGS) entry which is preliminary data.</text>
</comment>
<gene>
    <name evidence="2" type="ORF">K461DRAFT_266779</name>
</gene>
<organism evidence="2 3">
    <name type="scientific">Myriangium duriaei CBS 260.36</name>
    <dbReference type="NCBI Taxonomy" id="1168546"/>
    <lineage>
        <taxon>Eukaryota</taxon>
        <taxon>Fungi</taxon>
        <taxon>Dikarya</taxon>
        <taxon>Ascomycota</taxon>
        <taxon>Pezizomycotina</taxon>
        <taxon>Dothideomycetes</taxon>
        <taxon>Dothideomycetidae</taxon>
        <taxon>Myriangiales</taxon>
        <taxon>Myriangiaceae</taxon>
        <taxon>Myriangium</taxon>
    </lineage>
</organism>
<proteinExistence type="predicted"/>
<reference evidence="2" key="1">
    <citation type="journal article" date="2020" name="Stud. Mycol.">
        <title>101 Dothideomycetes genomes: a test case for predicting lifestyles and emergence of pathogens.</title>
        <authorList>
            <person name="Haridas S."/>
            <person name="Albert R."/>
            <person name="Binder M."/>
            <person name="Bloem J."/>
            <person name="Labutti K."/>
            <person name="Salamov A."/>
            <person name="Andreopoulos B."/>
            <person name="Baker S."/>
            <person name="Barry K."/>
            <person name="Bills G."/>
            <person name="Bluhm B."/>
            <person name="Cannon C."/>
            <person name="Castanera R."/>
            <person name="Culley D."/>
            <person name="Daum C."/>
            <person name="Ezra D."/>
            <person name="Gonzalez J."/>
            <person name="Henrissat B."/>
            <person name="Kuo A."/>
            <person name="Liang C."/>
            <person name="Lipzen A."/>
            <person name="Lutzoni F."/>
            <person name="Magnuson J."/>
            <person name="Mondo S."/>
            <person name="Nolan M."/>
            <person name="Ohm R."/>
            <person name="Pangilinan J."/>
            <person name="Park H.-J."/>
            <person name="Ramirez L."/>
            <person name="Alfaro M."/>
            <person name="Sun H."/>
            <person name="Tritt A."/>
            <person name="Yoshinaga Y."/>
            <person name="Zwiers L.-H."/>
            <person name="Turgeon B."/>
            <person name="Goodwin S."/>
            <person name="Spatafora J."/>
            <person name="Crous P."/>
            <person name="Grigoriev I."/>
        </authorList>
    </citation>
    <scope>NUCLEOTIDE SEQUENCE</scope>
    <source>
        <strain evidence="2">CBS 260.36</strain>
    </source>
</reference>
<keyword evidence="3" id="KW-1185">Reference proteome</keyword>
<sequence>MPSEKLRRLSEEAGSGAKSLERNTCPPKWVIGHLETGWYMSANRRPEKFITIWTVDKRGGVLSKGFGLGVAFAGMKAGRQNADLVKELLYIAYISSYRSYHHPNPCNLHHRLATSCEITAVPPDEKPQAVICVLSHQIISGAQPYQAERPVNMCKEW</sequence>
<accession>A0A9P4MHY9</accession>
<dbReference type="EMBL" id="ML996084">
    <property type="protein sequence ID" value="KAF2153643.1"/>
    <property type="molecule type" value="Genomic_DNA"/>
</dbReference>
<evidence type="ECO:0000256" key="1">
    <source>
        <dbReference type="SAM" id="MobiDB-lite"/>
    </source>
</evidence>
<feature type="region of interest" description="Disordered" evidence="1">
    <location>
        <begin position="1"/>
        <end position="20"/>
    </location>
</feature>